<dbReference type="Gene3D" id="1.20.58.190">
    <property type="entry name" value="Translin, domain 1"/>
    <property type="match status" value="1"/>
</dbReference>
<evidence type="ECO:0008006" key="9">
    <source>
        <dbReference type="Google" id="ProtNLM"/>
    </source>
</evidence>
<evidence type="ECO:0000256" key="2">
    <source>
        <dbReference type="ARBA" id="ARBA00004496"/>
    </source>
</evidence>
<dbReference type="KEGG" id="pgri:PgNI_06196"/>
<dbReference type="Proteomes" id="UP000515153">
    <property type="component" value="Chromosome I"/>
</dbReference>
<protein>
    <recommendedName>
        <fullName evidence="9">Translin-associated protein X-like protein</fullName>
    </recommendedName>
</protein>
<dbReference type="PANTHER" id="PTHR10741">
    <property type="entry name" value="TRANSLIN AND TRANSLIN ASSOCIATED PROTEIN X"/>
    <property type="match status" value="1"/>
</dbReference>
<dbReference type="GeneID" id="41961131"/>
<accession>A0A6P8B7D5</accession>
<evidence type="ECO:0000256" key="4">
    <source>
        <dbReference type="ARBA" id="ARBA00022490"/>
    </source>
</evidence>
<evidence type="ECO:0000313" key="7">
    <source>
        <dbReference type="Proteomes" id="UP000515153"/>
    </source>
</evidence>
<comment type="subcellular location">
    <subcellularLocation>
        <location evidence="2">Cytoplasm</location>
    </subcellularLocation>
    <subcellularLocation>
        <location evidence="1">Nucleus</location>
    </subcellularLocation>
</comment>
<evidence type="ECO:0000313" key="8">
    <source>
        <dbReference type="RefSeq" id="XP_030983131.1"/>
    </source>
</evidence>
<dbReference type="InterPro" id="IPR002848">
    <property type="entry name" value="Translin_fam"/>
</dbReference>
<reference evidence="8" key="2">
    <citation type="submission" date="2019-10" db="EMBL/GenBank/DDBJ databases">
        <authorList>
            <consortium name="NCBI Genome Project"/>
        </authorList>
    </citation>
    <scope>NUCLEOTIDE SEQUENCE</scope>
    <source>
        <strain evidence="8">NI907</strain>
    </source>
</reference>
<dbReference type="SUPFAM" id="SSF74784">
    <property type="entry name" value="Translin"/>
    <property type="match status" value="1"/>
</dbReference>
<dbReference type="InterPro" id="IPR016068">
    <property type="entry name" value="Translin_N"/>
</dbReference>
<dbReference type="GO" id="GO:0005737">
    <property type="term" value="C:cytoplasm"/>
    <property type="evidence" value="ECO:0007669"/>
    <property type="project" value="UniProtKB-SubCell"/>
</dbReference>
<dbReference type="InterPro" id="IPR036081">
    <property type="entry name" value="Translin_sf"/>
</dbReference>
<keyword evidence="7" id="KW-1185">Reference proteome</keyword>
<gene>
    <name evidence="8" type="ORF">PgNI_06196</name>
</gene>
<sequence length="316" mass="35290">MPPKRDRQGDFKGGPRGGSRQQQPKEVVRNAYTPMFEQFRDELDRHHDRRERIVKASRDITALSKKIIFSLQRVRKIHADLPPDVDREVQSRLAEIARLFDSIVGDVQGMNRYRYSRQMACVEELVEALTFAYYLRNQRLMSHNEVLESVGGLCRSAVEEKKRIAEEGGDTAMTDASASAGAGDEQKIAGEPLVVDVTQDDFIGGVFDLSGEMMRFATTTAAINGELAAAAVPPPDDGGDAPRYPRTILTDMQELGTMFELLPQQHGKSYQMKLETIRQSVLKVEKLGYGLRVRGSERPKGWMPDMADDAGAGEED</sequence>
<dbReference type="Pfam" id="PF01997">
    <property type="entry name" value="Translin"/>
    <property type="match status" value="1"/>
</dbReference>
<keyword evidence="5" id="KW-0539">Nucleus</keyword>
<dbReference type="RefSeq" id="XP_030983131.1">
    <property type="nucleotide sequence ID" value="XM_031126222.1"/>
</dbReference>
<evidence type="ECO:0000256" key="6">
    <source>
        <dbReference type="SAM" id="MobiDB-lite"/>
    </source>
</evidence>
<proteinExistence type="inferred from homology"/>
<comment type="similarity">
    <text evidence="3">Belongs to the translin family.</text>
</comment>
<dbReference type="InterPro" id="IPR016069">
    <property type="entry name" value="Translin_C"/>
</dbReference>
<dbReference type="OrthoDB" id="31005at2759"/>
<dbReference type="AlphaFoldDB" id="A0A6P8B7D5"/>
<evidence type="ECO:0000256" key="3">
    <source>
        <dbReference type="ARBA" id="ARBA00005902"/>
    </source>
</evidence>
<evidence type="ECO:0000256" key="1">
    <source>
        <dbReference type="ARBA" id="ARBA00004123"/>
    </source>
</evidence>
<name>A0A6P8B7D5_PYRGI</name>
<dbReference type="GO" id="GO:0005634">
    <property type="term" value="C:nucleus"/>
    <property type="evidence" value="ECO:0007669"/>
    <property type="project" value="UniProtKB-SubCell"/>
</dbReference>
<organism evidence="7 8">
    <name type="scientific">Pyricularia grisea</name>
    <name type="common">Crabgrass-specific blast fungus</name>
    <name type="synonym">Magnaporthe grisea</name>
    <dbReference type="NCBI Taxonomy" id="148305"/>
    <lineage>
        <taxon>Eukaryota</taxon>
        <taxon>Fungi</taxon>
        <taxon>Dikarya</taxon>
        <taxon>Ascomycota</taxon>
        <taxon>Pezizomycotina</taxon>
        <taxon>Sordariomycetes</taxon>
        <taxon>Sordariomycetidae</taxon>
        <taxon>Magnaporthales</taxon>
        <taxon>Pyriculariaceae</taxon>
        <taxon>Pyricularia</taxon>
    </lineage>
</organism>
<dbReference type="CDD" id="cd14820">
    <property type="entry name" value="TRAX"/>
    <property type="match status" value="1"/>
</dbReference>
<feature type="region of interest" description="Disordered" evidence="6">
    <location>
        <begin position="1"/>
        <end position="27"/>
    </location>
</feature>
<feature type="compositionally biased region" description="Basic and acidic residues" evidence="6">
    <location>
        <begin position="1"/>
        <end position="10"/>
    </location>
</feature>
<keyword evidence="4" id="KW-0963">Cytoplasm</keyword>
<evidence type="ECO:0000256" key="5">
    <source>
        <dbReference type="ARBA" id="ARBA00023242"/>
    </source>
</evidence>
<dbReference type="Gene3D" id="1.20.58.200">
    <property type="entry name" value="Translin, domain 2"/>
    <property type="match status" value="1"/>
</dbReference>
<dbReference type="GO" id="GO:0043565">
    <property type="term" value="F:sequence-specific DNA binding"/>
    <property type="evidence" value="ECO:0007669"/>
    <property type="project" value="InterPro"/>
</dbReference>
<reference evidence="7 8" key="1">
    <citation type="journal article" date="2019" name="Mol. Biol. Evol.">
        <title>Blast fungal genomes show frequent chromosomal changes, gene gains and losses, and effector gene turnover.</title>
        <authorList>
            <person name="Gomez Luciano L.B."/>
            <person name="Jason Tsai I."/>
            <person name="Chuma I."/>
            <person name="Tosa Y."/>
            <person name="Chen Y.H."/>
            <person name="Li J.Y."/>
            <person name="Li M.Y."/>
            <person name="Jade Lu M.Y."/>
            <person name="Nakayashiki H."/>
            <person name="Li W.H."/>
        </authorList>
    </citation>
    <scope>NUCLEOTIDE SEQUENCE [LARGE SCALE GENOMIC DNA]</scope>
    <source>
        <strain evidence="7 8">NI907</strain>
    </source>
</reference>
<reference evidence="8" key="3">
    <citation type="submission" date="2025-08" db="UniProtKB">
        <authorList>
            <consortium name="RefSeq"/>
        </authorList>
    </citation>
    <scope>IDENTIFICATION</scope>
    <source>
        <strain evidence="8">NI907</strain>
    </source>
</reference>